<keyword evidence="4" id="KW-1185">Reference proteome</keyword>
<dbReference type="EMBL" id="JAJHJB010000008">
    <property type="protein sequence ID" value="MCC5465291.1"/>
    <property type="molecule type" value="Genomic_DNA"/>
</dbReference>
<dbReference type="RefSeq" id="WP_229534551.1">
    <property type="nucleotide sequence ID" value="NZ_JAJHJB010000008.1"/>
</dbReference>
<dbReference type="Proteomes" id="UP001165492">
    <property type="component" value="Unassembled WGS sequence"/>
</dbReference>
<comment type="caution">
    <text evidence="3">The sequence shown here is derived from an EMBL/GenBank/DDBJ whole genome shotgun (WGS) entry which is preliminary data.</text>
</comment>
<dbReference type="CDD" id="cd00082">
    <property type="entry name" value="HisKA"/>
    <property type="match status" value="1"/>
</dbReference>
<dbReference type="Gene3D" id="1.10.287.130">
    <property type="match status" value="1"/>
</dbReference>
<dbReference type="InterPro" id="IPR003661">
    <property type="entry name" value="HisK_dim/P_dom"/>
</dbReference>
<dbReference type="InterPro" id="IPR036097">
    <property type="entry name" value="HisK_dim/P_sf"/>
</dbReference>
<proteinExistence type="predicted"/>
<evidence type="ECO:0000256" key="2">
    <source>
        <dbReference type="ARBA" id="ARBA00012438"/>
    </source>
</evidence>
<organism evidence="3 4">
    <name type="scientific">Pelosinus baikalensis</name>
    <dbReference type="NCBI Taxonomy" id="2892015"/>
    <lineage>
        <taxon>Bacteria</taxon>
        <taxon>Bacillati</taxon>
        <taxon>Bacillota</taxon>
        <taxon>Negativicutes</taxon>
        <taxon>Selenomonadales</taxon>
        <taxon>Sporomusaceae</taxon>
        <taxon>Pelosinus</taxon>
    </lineage>
</organism>
<accession>A0ABS8HQ24</accession>
<dbReference type="EC" id="2.7.13.3" evidence="2"/>
<evidence type="ECO:0000313" key="3">
    <source>
        <dbReference type="EMBL" id="MCC5465291.1"/>
    </source>
</evidence>
<comment type="catalytic activity">
    <reaction evidence="1">
        <text>ATP + protein L-histidine = ADP + protein N-phospho-L-histidine.</text>
        <dbReference type="EC" id="2.7.13.3"/>
    </reaction>
</comment>
<keyword evidence="3" id="KW-0808">Transferase</keyword>
<dbReference type="GO" id="GO:0016301">
    <property type="term" value="F:kinase activity"/>
    <property type="evidence" value="ECO:0007669"/>
    <property type="project" value="UniProtKB-KW"/>
</dbReference>
<sequence length="100" mass="11530">MQVVTFSRKMDVLEMIDNKPKKQATVYKNSQVDAIAANAITLVNEISDPLTVIKGYLQVFEKNTVNNQQEWLPLVFQELNRVELLINHFITISQNKKPRS</sequence>
<gene>
    <name evidence="3" type="ORF">LMF89_07935</name>
</gene>
<evidence type="ECO:0000256" key="1">
    <source>
        <dbReference type="ARBA" id="ARBA00000085"/>
    </source>
</evidence>
<keyword evidence="3" id="KW-0418">Kinase</keyword>
<evidence type="ECO:0000313" key="4">
    <source>
        <dbReference type="Proteomes" id="UP001165492"/>
    </source>
</evidence>
<reference evidence="3" key="1">
    <citation type="submission" date="2021-11" db="EMBL/GenBank/DDBJ databases">
        <title>Description of a new species Pelosinus isolated from the bottom sediments of Lake Baikal.</title>
        <authorList>
            <person name="Zakharyuk A."/>
        </authorList>
    </citation>
    <scope>NUCLEOTIDE SEQUENCE</scope>
    <source>
        <strain evidence="3">Bkl1</strain>
    </source>
</reference>
<dbReference type="SUPFAM" id="SSF47384">
    <property type="entry name" value="Homodimeric domain of signal transducing histidine kinase"/>
    <property type="match status" value="1"/>
</dbReference>
<name>A0ABS8HQ24_9FIRM</name>
<protein>
    <recommendedName>
        <fullName evidence="2">histidine kinase</fullName>
        <ecNumber evidence="2">2.7.13.3</ecNumber>
    </recommendedName>
</protein>